<keyword evidence="1" id="KW-0732">Signal</keyword>
<feature type="chain" id="PRO_5005891417" evidence="1">
    <location>
        <begin position="24"/>
        <end position="94"/>
    </location>
</feature>
<evidence type="ECO:0000313" key="2">
    <source>
        <dbReference type="Proteomes" id="UP000038045"/>
    </source>
</evidence>
<dbReference type="Proteomes" id="UP000038045">
    <property type="component" value="Unplaced"/>
</dbReference>
<dbReference type="WBParaSite" id="PTRK_0000469800.1">
    <property type="protein sequence ID" value="PTRK_0000469800.1"/>
    <property type="gene ID" value="PTRK_0000469800"/>
</dbReference>
<reference evidence="3" key="1">
    <citation type="submission" date="2017-02" db="UniProtKB">
        <authorList>
            <consortium name="WormBaseParasite"/>
        </authorList>
    </citation>
    <scope>IDENTIFICATION</scope>
</reference>
<feature type="signal peptide" evidence="1">
    <location>
        <begin position="1"/>
        <end position="23"/>
    </location>
</feature>
<protein>
    <submittedName>
        <fullName evidence="3">Secreted protein</fullName>
    </submittedName>
</protein>
<dbReference type="AlphaFoldDB" id="A0A0N4ZAY4"/>
<sequence length="94" mass="10832">MLFKLGAVLLILIIAINAPGIHSQQNGYQLQSKTLNQDAYDLEYPIYKSSYDDYISDINKRAYVRLAGKRALVRLGKRAYVRLGKRRNELPEIF</sequence>
<evidence type="ECO:0000313" key="3">
    <source>
        <dbReference type="WBParaSite" id="PTRK_0000469800.1"/>
    </source>
</evidence>
<accession>A0A0N4ZAY4</accession>
<keyword evidence="2" id="KW-1185">Reference proteome</keyword>
<evidence type="ECO:0000256" key="1">
    <source>
        <dbReference type="SAM" id="SignalP"/>
    </source>
</evidence>
<name>A0A0N4ZAY4_PARTI</name>
<proteinExistence type="predicted"/>
<organism evidence="2 3">
    <name type="scientific">Parastrongyloides trichosuri</name>
    <name type="common">Possum-specific nematode worm</name>
    <dbReference type="NCBI Taxonomy" id="131310"/>
    <lineage>
        <taxon>Eukaryota</taxon>
        <taxon>Metazoa</taxon>
        <taxon>Ecdysozoa</taxon>
        <taxon>Nematoda</taxon>
        <taxon>Chromadorea</taxon>
        <taxon>Rhabditida</taxon>
        <taxon>Tylenchina</taxon>
        <taxon>Panagrolaimomorpha</taxon>
        <taxon>Strongyloidoidea</taxon>
        <taxon>Strongyloididae</taxon>
        <taxon>Parastrongyloides</taxon>
    </lineage>
</organism>